<dbReference type="GO" id="GO:0003676">
    <property type="term" value="F:nucleic acid binding"/>
    <property type="evidence" value="ECO:0007669"/>
    <property type="project" value="InterPro"/>
</dbReference>
<dbReference type="SUPFAM" id="SSF54001">
    <property type="entry name" value="Cysteine proteinases"/>
    <property type="match status" value="1"/>
</dbReference>
<comment type="caution">
    <text evidence="2">The sequence shown here is derived from an EMBL/GenBank/DDBJ whole genome shotgun (WGS) entry which is preliminary data.</text>
</comment>
<sequence length="663" mass="75474">MKRPELRSDYDRSLGQSYRASKEAKKVAQLGQQDNQAIPHFVVQPYDDPEMASMIEREARAQGASIEYEDYYPTAQVVNKYRYGKDLVKPGELARLGTQMRRLHDWYLKACRRGDRYLTVYLRDEHYFRGVEEINLELEELFQLFNQDALDKAVISCYCLMKKLECKRGKLLPLGFIDPDTVHEVTVRDFAKDTEDNMVMFLVKQANKEEIFFPYNFKFHFILLIIDLHKGVVKVMDSKRKEYAEWADMAVILQRAWKRFITTVPGKWKPELTFEDYPVDVADIVKIPVGRAGTDDYIAWNYTKNGVFTVRSAYHLRTQLDRSASTSASSSSSMDEHRGWLALWAAMVPGKVKIHMWRLIRNGLAVGEEMQRRHIKEGVRCLVCNRAESLMHRFWGCPHSICAWEALRSLTGFAFVSPVENVVRPRELQGWLLDWMGQLSEKELAVGLMLIYQLWLARNEARDQDQIEDMHAIARRSVGLVEEWWASRPAGIPHTPKAVERWSLPDEGVIKANADGAFLPGSGRGGIGVVLRDHHGGFLRGASCFLAAATDPERAEILACREALLLAADAGVERVCLETDCMAVVAKLTSGEMDRSSHGPLVEEVKDLLKGFADSTVKHVRRSGNRIAHVLAREGCLNNCNRTWVGEPPNLIVELLASECARE</sequence>
<dbReference type="InterPro" id="IPR052929">
    <property type="entry name" value="RNase_H-like_EbsB-rel"/>
</dbReference>
<gene>
    <name evidence="2" type="ORF">QYE76_042782</name>
</gene>
<organism evidence="2 3">
    <name type="scientific">Lolium multiflorum</name>
    <name type="common">Italian ryegrass</name>
    <name type="synonym">Lolium perenne subsp. multiflorum</name>
    <dbReference type="NCBI Taxonomy" id="4521"/>
    <lineage>
        <taxon>Eukaryota</taxon>
        <taxon>Viridiplantae</taxon>
        <taxon>Streptophyta</taxon>
        <taxon>Embryophyta</taxon>
        <taxon>Tracheophyta</taxon>
        <taxon>Spermatophyta</taxon>
        <taxon>Magnoliopsida</taxon>
        <taxon>Liliopsida</taxon>
        <taxon>Poales</taxon>
        <taxon>Poaceae</taxon>
        <taxon>BOP clade</taxon>
        <taxon>Pooideae</taxon>
        <taxon>Poodae</taxon>
        <taxon>Poeae</taxon>
        <taxon>Poeae Chloroplast Group 2 (Poeae type)</taxon>
        <taxon>Loliodinae</taxon>
        <taxon>Loliinae</taxon>
        <taxon>Lolium</taxon>
    </lineage>
</organism>
<dbReference type="InterPro" id="IPR036397">
    <property type="entry name" value="RNaseH_sf"/>
</dbReference>
<evidence type="ECO:0000313" key="2">
    <source>
        <dbReference type="EMBL" id="KAK1681934.1"/>
    </source>
</evidence>
<dbReference type="InterPro" id="IPR026960">
    <property type="entry name" value="RVT-Znf"/>
</dbReference>
<evidence type="ECO:0000259" key="1">
    <source>
        <dbReference type="PROSITE" id="PS50879"/>
    </source>
</evidence>
<dbReference type="Pfam" id="PF13966">
    <property type="entry name" value="zf-RVT"/>
    <property type="match status" value="1"/>
</dbReference>
<proteinExistence type="predicted"/>
<dbReference type="Proteomes" id="UP001231189">
    <property type="component" value="Unassembled WGS sequence"/>
</dbReference>
<dbReference type="Pfam" id="PF13456">
    <property type="entry name" value="RVT_3"/>
    <property type="match status" value="1"/>
</dbReference>
<dbReference type="CDD" id="cd06222">
    <property type="entry name" value="RNase_H_like"/>
    <property type="match status" value="1"/>
</dbReference>
<dbReference type="GO" id="GO:0004523">
    <property type="term" value="F:RNA-DNA hybrid ribonuclease activity"/>
    <property type="evidence" value="ECO:0007669"/>
    <property type="project" value="InterPro"/>
</dbReference>
<dbReference type="Gene3D" id="3.40.395.10">
    <property type="entry name" value="Adenoviral Proteinase, Chain A"/>
    <property type="match status" value="1"/>
</dbReference>
<dbReference type="InterPro" id="IPR002156">
    <property type="entry name" value="RNaseH_domain"/>
</dbReference>
<dbReference type="SUPFAM" id="SSF53098">
    <property type="entry name" value="Ribonuclease H-like"/>
    <property type="match status" value="1"/>
</dbReference>
<dbReference type="InterPro" id="IPR012337">
    <property type="entry name" value="RNaseH-like_sf"/>
</dbReference>
<dbReference type="AlphaFoldDB" id="A0AAD8WVG2"/>
<reference evidence="2" key="1">
    <citation type="submission" date="2023-07" db="EMBL/GenBank/DDBJ databases">
        <title>A chromosome-level genome assembly of Lolium multiflorum.</title>
        <authorList>
            <person name="Chen Y."/>
            <person name="Copetti D."/>
            <person name="Kolliker R."/>
            <person name="Studer B."/>
        </authorList>
    </citation>
    <scope>NUCLEOTIDE SEQUENCE</scope>
    <source>
        <strain evidence="2">02402/16</strain>
        <tissue evidence="2">Leaf</tissue>
    </source>
</reference>
<dbReference type="PROSITE" id="PS50879">
    <property type="entry name" value="RNASE_H_1"/>
    <property type="match status" value="1"/>
</dbReference>
<accession>A0AAD8WVG2</accession>
<dbReference type="InterPro" id="IPR038765">
    <property type="entry name" value="Papain-like_cys_pep_sf"/>
</dbReference>
<name>A0AAD8WVG2_LOLMU</name>
<dbReference type="PANTHER" id="PTHR47074">
    <property type="entry name" value="BNAC02G40300D PROTEIN"/>
    <property type="match status" value="1"/>
</dbReference>
<protein>
    <recommendedName>
        <fullName evidence="1">RNase H type-1 domain-containing protein</fullName>
    </recommendedName>
</protein>
<keyword evidence="3" id="KW-1185">Reference proteome</keyword>
<feature type="domain" description="RNase H type-1" evidence="1">
    <location>
        <begin position="506"/>
        <end position="637"/>
    </location>
</feature>
<evidence type="ECO:0000313" key="3">
    <source>
        <dbReference type="Proteomes" id="UP001231189"/>
    </source>
</evidence>
<dbReference type="EMBL" id="JAUUTY010000002">
    <property type="protein sequence ID" value="KAK1681934.1"/>
    <property type="molecule type" value="Genomic_DNA"/>
</dbReference>
<dbReference type="Gene3D" id="3.30.420.10">
    <property type="entry name" value="Ribonuclease H-like superfamily/Ribonuclease H"/>
    <property type="match status" value="1"/>
</dbReference>
<dbReference type="InterPro" id="IPR044730">
    <property type="entry name" value="RNase_H-like_dom_plant"/>
</dbReference>
<dbReference type="PANTHER" id="PTHR47074:SF73">
    <property type="entry name" value="OS04G0448401 PROTEIN"/>
    <property type="match status" value="1"/>
</dbReference>